<accession>A0A917ZX24</accession>
<evidence type="ECO:0000313" key="2">
    <source>
        <dbReference type="EMBL" id="GGO96914.1"/>
    </source>
</evidence>
<feature type="compositionally biased region" description="Pro residues" evidence="1">
    <location>
        <begin position="88"/>
        <end position="113"/>
    </location>
</feature>
<evidence type="ECO:0000313" key="3">
    <source>
        <dbReference type="Proteomes" id="UP000641932"/>
    </source>
</evidence>
<protein>
    <submittedName>
        <fullName evidence="2">Uncharacterized protein</fullName>
    </submittedName>
</protein>
<dbReference type="AlphaFoldDB" id="A0A917ZX24"/>
<reference evidence="2" key="1">
    <citation type="journal article" date="2014" name="Int. J. Syst. Evol. Microbiol.">
        <title>Complete genome sequence of Corynebacterium casei LMG S-19264T (=DSM 44701T), isolated from a smear-ripened cheese.</title>
        <authorList>
            <consortium name="US DOE Joint Genome Institute (JGI-PGF)"/>
            <person name="Walter F."/>
            <person name="Albersmeier A."/>
            <person name="Kalinowski J."/>
            <person name="Ruckert C."/>
        </authorList>
    </citation>
    <scope>NUCLEOTIDE SEQUENCE</scope>
    <source>
        <strain evidence="2">CGMCC 4.7201</strain>
    </source>
</reference>
<name>A0A917ZX24_9ACTN</name>
<feature type="compositionally biased region" description="Pro residues" evidence="1">
    <location>
        <begin position="120"/>
        <end position="130"/>
    </location>
</feature>
<dbReference type="Proteomes" id="UP000641932">
    <property type="component" value="Unassembled WGS sequence"/>
</dbReference>
<comment type="caution">
    <text evidence="2">The sequence shown here is derived from an EMBL/GenBank/DDBJ whole genome shotgun (WGS) entry which is preliminary data.</text>
</comment>
<evidence type="ECO:0000256" key="1">
    <source>
        <dbReference type="SAM" id="MobiDB-lite"/>
    </source>
</evidence>
<keyword evidence="3" id="KW-1185">Reference proteome</keyword>
<sequence length="202" mass="20447">MRVPKPLPSGVAGVSRKGVAGVVVPDGGPGRLCVSPDGCAGRHHRLEVRNGGDSVVADVVGGRCPHASLNVTSSQGAHVELSWGRPCGRPPAPSPAKPAPKPNPAKPAPPKPRAPAAVVAPPPSLPPPPKPSHRPAPIVAVEPPAPHHHLRRAYVPPPGRKPTRGTSLVTMTLLLVAPAVLAAAAFRPRSRGGAGARGSARS</sequence>
<feature type="region of interest" description="Disordered" evidence="1">
    <location>
        <begin position="82"/>
        <end position="166"/>
    </location>
</feature>
<dbReference type="EMBL" id="BMMS01000031">
    <property type="protein sequence ID" value="GGO96914.1"/>
    <property type="molecule type" value="Genomic_DNA"/>
</dbReference>
<proteinExistence type="predicted"/>
<reference evidence="2" key="2">
    <citation type="submission" date="2020-09" db="EMBL/GenBank/DDBJ databases">
        <authorList>
            <person name="Sun Q."/>
            <person name="Zhou Y."/>
        </authorList>
    </citation>
    <scope>NUCLEOTIDE SEQUENCE</scope>
    <source>
        <strain evidence="2">CGMCC 4.7201</strain>
    </source>
</reference>
<gene>
    <name evidence="2" type="ORF">GCM10012280_57490</name>
</gene>
<organism evidence="2 3">
    <name type="scientific">Wenjunlia tyrosinilytica</name>
    <dbReference type="NCBI Taxonomy" id="1544741"/>
    <lineage>
        <taxon>Bacteria</taxon>
        <taxon>Bacillati</taxon>
        <taxon>Actinomycetota</taxon>
        <taxon>Actinomycetes</taxon>
        <taxon>Kitasatosporales</taxon>
        <taxon>Streptomycetaceae</taxon>
        <taxon>Wenjunlia</taxon>
    </lineage>
</organism>